<dbReference type="EC" id="2.1.1.80" evidence="2"/>
<dbReference type="Gene3D" id="3.40.50.150">
    <property type="entry name" value="Vaccinia Virus protein VP39"/>
    <property type="match status" value="1"/>
</dbReference>
<sequence length="270" mass="30350">MPTRTRPPLLSETSFARIRQRVVQATGVHLANDRRAVVAARLHKRLKTHGLADFEHYLALLDSEQGTTEHEHLLRLLVARDSYFFREHRHFEWLAGWLAEHQHPVRLWSAACATGEEAWSLAMVAAENASHPGWQVLASDFDPQVLEHAAAGIYDIAQARYFPEGWLARHCLCGVGEMAGRLRVACALRGQVGFEAINLIQPLPERLGQFDAILLRNLLSSLAPTYKCEVLLRVLAQLRPGGLLIIGHSESIHELDLPLRPLLPSVFERL</sequence>
<dbReference type="InterPro" id="IPR036804">
    <property type="entry name" value="CheR_N_sf"/>
</dbReference>
<dbReference type="AlphaFoldDB" id="A0A3Q8TXK4"/>
<dbReference type="SUPFAM" id="SSF53335">
    <property type="entry name" value="S-adenosyl-L-methionine-dependent methyltransferases"/>
    <property type="match status" value="1"/>
</dbReference>
<dbReference type="InterPro" id="IPR022641">
    <property type="entry name" value="CheR_N"/>
</dbReference>
<dbReference type="GO" id="GO:0008983">
    <property type="term" value="F:protein-glutamate O-methyltransferase activity"/>
    <property type="evidence" value="ECO:0007669"/>
    <property type="project" value="UniProtKB-EC"/>
</dbReference>
<dbReference type="GO" id="GO:0032259">
    <property type="term" value="P:methylation"/>
    <property type="evidence" value="ECO:0007669"/>
    <property type="project" value="UniProtKB-KW"/>
</dbReference>
<dbReference type="PRINTS" id="PR00996">
    <property type="entry name" value="CHERMTFRASE"/>
</dbReference>
<evidence type="ECO:0000313" key="8">
    <source>
        <dbReference type="Proteomes" id="UP000268230"/>
    </source>
</evidence>
<evidence type="ECO:0000256" key="3">
    <source>
        <dbReference type="ARBA" id="ARBA00022603"/>
    </source>
</evidence>
<keyword evidence="3 7" id="KW-0489">Methyltransferase</keyword>
<proteinExistence type="predicted"/>
<keyword evidence="4 7" id="KW-0808">Transferase</keyword>
<evidence type="ECO:0000313" key="7">
    <source>
        <dbReference type="EMBL" id="AZL66463.1"/>
    </source>
</evidence>
<accession>A0A3Q8TXK4</accession>
<dbReference type="Pfam" id="PF03705">
    <property type="entry name" value="CheR_N"/>
    <property type="match status" value="1"/>
</dbReference>
<dbReference type="Pfam" id="PF01739">
    <property type="entry name" value="CheR"/>
    <property type="match status" value="1"/>
</dbReference>
<dbReference type="InterPro" id="IPR050903">
    <property type="entry name" value="Bact_Chemotaxis_MeTrfase"/>
</dbReference>
<dbReference type="SUPFAM" id="SSF47757">
    <property type="entry name" value="Chemotaxis receptor methyltransferase CheR, N-terminal domain"/>
    <property type="match status" value="1"/>
</dbReference>
<evidence type="ECO:0000256" key="5">
    <source>
        <dbReference type="ARBA" id="ARBA00022691"/>
    </source>
</evidence>
<evidence type="ECO:0000256" key="2">
    <source>
        <dbReference type="ARBA" id="ARBA00012534"/>
    </source>
</evidence>
<name>A0A3Q8TXK4_9PSED</name>
<dbReference type="InterPro" id="IPR029063">
    <property type="entry name" value="SAM-dependent_MTases_sf"/>
</dbReference>
<comment type="catalytic activity">
    <reaction evidence="1">
        <text>L-glutamyl-[protein] + S-adenosyl-L-methionine = [protein]-L-glutamate 5-O-methyl ester + S-adenosyl-L-homocysteine</text>
        <dbReference type="Rhea" id="RHEA:24452"/>
        <dbReference type="Rhea" id="RHEA-COMP:10208"/>
        <dbReference type="Rhea" id="RHEA-COMP:10311"/>
        <dbReference type="ChEBI" id="CHEBI:29973"/>
        <dbReference type="ChEBI" id="CHEBI:57856"/>
        <dbReference type="ChEBI" id="CHEBI:59789"/>
        <dbReference type="ChEBI" id="CHEBI:82795"/>
        <dbReference type="EC" id="2.1.1.80"/>
    </reaction>
</comment>
<reference evidence="7 8" key="1">
    <citation type="submission" date="2018-12" db="EMBL/GenBank/DDBJ databases">
        <authorList>
            <person name="Li S."/>
            <person name="Yang R."/>
            <person name="Chen G."/>
            <person name="Zou L."/>
            <person name="Zhang C."/>
            <person name="Chen Y."/>
            <person name="Liu Z."/>
            <person name="Li Y."/>
            <person name="Yan Y."/>
            <person name="Huang M."/>
            <person name="Chen T."/>
        </authorList>
    </citation>
    <scope>NUCLEOTIDE SEQUENCE [LARGE SCALE GENOMIC DNA]</scope>
    <source>
        <strain evidence="7 8">1257</strain>
    </source>
</reference>
<protein>
    <recommendedName>
        <fullName evidence="2">protein-glutamate O-methyltransferase</fullName>
        <ecNumber evidence="2">2.1.1.80</ecNumber>
    </recommendedName>
</protein>
<dbReference type="EMBL" id="CP034338">
    <property type="protein sequence ID" value="AZL66463.1"/>
    <property type="molecule type" value="Genomic_DNA"/>
</dbReference>
<evidence type="ECO:0000259" key="6">
    <source>
        <dbReference type="PROSITE" id="PS50123"/>
    </source>
</evidence>
<evidence type="ECO:0000256" key="1">
    <source>
        <dbReference type="ARBA" id="ARBA00001541"/>
    </source>
</evidence>
<organism evidence="7 8">
    <name type="scientific">Pseudomonas entomophila</name>
    <dbReference type="NCBI Taxonomy" id="312306"/>
    <lineage>
        <taxon>Bacteria</taxon>
        <taxon>Pseudomonadati</taxon>
        <taxon>Pseudomonadota</taxon>
        <taxon>Gammaproteobacteria</taxon>
        <taxon>Pseudomonadales</taxon>
        <taxon>Pseudomonadaceae</taxon>
        <taxon>Pseudomonas</taxon>
    </lineage>
</organism>
<dbReference type="Proteomes" id="UP000268230">
    <property type="component" value="Chromosome"/>
</dbReference>
<dbReference type="Gene3D" id="1.10.155.10">
    <property type="entry name" value="Chemotaxis receptor methyltransferase CheR, N-terminal domain"/>
    <property type="match status" value="1"/>
</dbReference>
<dbReference type="PANTHER" id="PTHR24422">
    <property type="entry name" value="CHEMOTAXIS PROTEIN METHYLTRANSFERASE"/>
    <property type="match status" value="1"/>
</dbReference>
<dbReference type="OrthoDB" id="9816309at2"/>
<dbReference type="SMART" id="SM00138">
    <property type="entry name" value="MeTrc"/>
    <property type="match status" value="1"/>
</dbReference>
<keyword evidence="5" id="KW-0949">S-adenosyl-L-methionine</keyword>
<dbReference type="KEGG" id="pory:EJA05_01355"/>
<dbReference type="InterPro" id="IPR022642">
    <property type="entry name" value="CheR_C"/>
</dbReference>
<dbReference type="InterPro" id="IPR000780">
    <property type="entry name" value="CheR_MeTrfase"/>
</dbReference>
<dbReference type="PROSITE" id="PS50123">
    <property type="entry name" value="CHER"/>
    <property type="match status" value="1"/>
</dbReference>
<dbReference type="PANTHER" id="PTHR24422:SF26">
    <property type="entry name" value="CHEMOTAXIS PROTEIN METHYLTRANSFERASE"/>
    <property type="match status" value="1"/>
</dbReference>
<evidence type="ECO:0000256" key="4">
    <source>
        <dbReference type="ARBA" id="ARBA00022679"/>
    </source>
</evidence>
<feature type="domain" description="CheR-type methyltransferase" evidence="6">
    <location>
        <begin position="3"/>
        <end position="270"/>
    </location>
</feature>
<dbReference type="CDD" id="cd02440">
    <property type="entry name" value="AdoMet_MTases"/>
    <property type="match status" value="1"/>
</dbReference>
<gene>
    <name evidence="7" type="ORF">EJA05_01355</name>
</gene>